<evidence type="ECO:0000256" key="6">
    <source>
        <dbReference type="ARBA" id="ARBA00022741"/>
    </source>
</evidence>
<dbReference type="Gene3D" id="3.40.1110.10">
    <property type="entry name" value="Calcium-transporting ATPase, cytoplasmic domain N"/>
    <property type="match status" value="1"/>
</dbReference>
<evidence type="ECO:0000313" key="14">
    <source>
        <dbReference type="Proteomes" id="UP000199550"/>
    </source>
</evidence>
<dbReference type="Pfam" id="PF00403">
    <property type="entry name" value="HMA"/>
    <property type="match status" value="2"/>
</dbReference>
<dbReference type="CDD" id="cd00371">
    <property type="entry name" value="HMA"/>
    <property type="match status" value="2"/>
</dbReference>
<feature type="transmembrane region" description="Helical" evidence="11">
    <location>
        <begin position="196"/>
        <end position="213"/>
    </location>
</feature>
<dbReference type="Pfam" id="PF00702">
    <property type="entry name" value="Hydrolase"/>
    <property type="match status" value="1"/>
</dbReference>
<evidence type="ECO:0000256" key="1">
    <source>
        <dbReference type="ARBA" id="ARBA00004127"/>
    </source>
</evidence>
<dbReference type="InterPro" id="IPR027256">
    <property type="entry name" value="P-typ_ATPase_IB"/>
</dbReference>
<dbReference type="NCBIfam" id="TIGR01525">
    <property type="entry name" value="ATPase-IB_hvy"/>
    <property type="match status" value="1"/>
</dbReference>
<dbReference type="GO" id="GO:0055070">
    <property type="term" value="P:copper ion homeostasis"/>
    <property type="evidence" value="ECO:0007669"/>
    <property type="project" value="TreeGrafter"/>
</dbReference>
<feature type="transmembrane region" description="Helical" evidence="11">
    <location>
        <begin position="759"/>
        <end position="778"/>
    </location>
</feature>
<dbReference type="InterPro" id="IPR036163">
    <property type="entry name" value="HMA_dom_sf"/>
</dbReference>
<keyword evidence="11" id="KW-1003">Cell membrane</keyword>
<dbReference type="AlphaFoldDB" id="A0A1I4EMJ0"/>
<dbReference type="PROSITE" id="PS50846">
    <property type="entry name" value="HMA_2"/>
    <property type="match status" value="2"/>
</dbReference>
<comment type="subcellular location">
    <subcellularLocation>
        <location evidence="11">Cell membrane</location>
    </subcellularLocation>
    <subcellularLocation>
        <location evidence="1">Endomembrane system</location>
        <topology evidence="1">Multi-pass membrane protein</topology>
    </subcellularLocation>
</comment>
<keyword evidence="4 11" id="KW-0812">Transmembrane</keyword>
<evidence type="ECO:0000256" key="5">
    <source>
        <dbReference type="ARBA" id="ARBA00022723"/>
    </source>
</evidence>
<feature type="domain" description="HMA" evidence="12">
    <location>
        <begin position="72"/>
        <end position="139"/>
    </location>
</feature>
<dbReference type="GO" id="GO:0012505">
    <property type="term" value="C:endomembrane system"/>
    <property type="evidence" value="ECO:0007669"/>
    <property type="project" value="UniProtKB-SubCell"/>
</dbReference>
<dbReference type="OrthoDB" id="9807843at2"/>
<keyword evidence="8" id="KW-1278">Translocase</keyword>
<dbReference type="STRING" id="195913.SAMN04488004_1076"/>
<dbReference type="PRINTS" id="PR00943">
    <property type="entry name" value="CUATPASE"/>
</dbReference>
<dbReference type="SUPFAM" id="SSF55008">
    <property type="entry name" value="HMA, heavy metal-associated domain"/>
    <property type="match status" value="2"/>
</dbReference>
<dbReference type="FunFam" id="3.30.70.100:FF:000001">
    <property type="entry name" value="ATPase copper transporting beta"/>
    <property type="match status" value="1"/>
</dbReference>
<feature type="transmembrane region" description="Helical" evidence="11">
    <location>
        <begin position="262"/>
        <end position="281"/>
    </location>
</feature>
<keyword evidence="3" id="KW-0813">Transport</keyword>
<dbReference type="Proteomes" id="UP000199550">
    <property type="component" value="Unassembled WGS sequence"/>
</dbReference>
<keyword evidence="10 11" id="KW-0472">Membrane</keyword>
<comment type="similarity">
    <text evidence="2 11">Belongs to the cation transport ATPase (P-type) (TC 3.A.3) family. Type IB subfamily.</text>
</comment>
<keyword evidence="9 11" id="KW-1133">Transmembrane helix</keyword>
<evidence type="ECO:0000256" key="4">
    <source>
        <dbReference type="ARBA" id="ARBA00022692"/>
    </source>
</evidence>
<evidence type="ECO:0000256" key="10">
    <source>
        <dbReference type="ARBA" id="ARBA00023136"/>
    </source>
</evidence>
<evidence type="ECO:0000313" key="13">
    <source>
        <dbReference type="EMBL" id="SFL05747.1"/>
    </source>
</evidence>
<dbReference type="InterPro" id="IPR059000">
    <property type="entry name" value="ATPase_P-type_domA"/>
</dbReference>
<feature type="transmembrane region" description="Helical" evidence="11">
    <location>
        <begin position="415"/>
        <end position="437"/>
    </location>
</feature>
<feature type="transmembrane region" description="Helical" evidence="11">
    <location>
        <begin position="234"/>
        <end position="256"/>
    </location>
</feature>
<dbReference type="SFLD" id="SFLDG00002">
    <property type="entry name" value="C1.7:_P-type_atpase_like"/>
    <property type="match status" value="1"/>
</dbReference>
<dbReference type="SFLD" id="SFLDS00003">
    <property type="entry name" value="Haloacid_Dehalogenase"/>
    <property type="match status" value="1"/>
</dbReference>
<dbReference type="GO" id="GO:0016887">
    <property type="term" value="F:ATP hydrolysis activity"/>
    <property type="evidence" value="ECO:0007669"/>
    <property type="project" value="InterPro"/>
</dbReference>
<reference evidence="13 14" key="1">
    <citation type="submission" date="2016-10" db="EMBL/GenBank/DDBJ databases">
        <authorList>
            <person name="de Groot N.N."/>
        </authorList>
    </citation>
    <scope>NUCLEOTIDE SEQUENCE [LARGE SCALE GENOMIC DNA]</scope>
    <source>
        <strain evidence="13 14">DSM 16199</strain>
    </source>
</reference>
<dbReference type="SUPFAM" id="SSF81653">
    <property type="entry name" value="Calcium ATPase, transduction domain A"/>
    <property type="match status" value="1"/>
</dbReference>
<dbReference type="PRINTS" id="PR00119">
    <property type="entry name" value="CATATPASE"/>
</dbReference>
<evidence type="ECO:0000256" key="11">
    <source>
        <dbReference type="RuleBase" id="RU362081"/>
    </source>
</evidence>
<feature type="transmembrane region" description="Helical" evidence="11">
    <location>
        <begin position="443"/>
        <end position="466"/>
    </location>
</feature>
<evidence type="ECO:0000256" key="9">
    <source>
        <dbReference type="ARBA" id="ARBA00022989"/>
    </source>
</evidence>
<proteinExistence type="inferred from homology"/>
<dbReference type="EMBL" id="FOTF01000007">
    <property type="protein sequence ID" value="SFL05747.1"/>
    <property type="molecule type" value="Genomic_DNA"/>
</dbReference>
<dbReference type="InterPro" id="IPR006121">
    <property type="entry name" value="HMA_dom"/>
</dbReference>
<keyword evidence="5 11" id="KW-0479">Metal-binding</keyword>
<dbReference type="InterPro" id="IPR023298">
    <property type="entry name" value="ATPase_P-typ_TM_dom_sf"/>
</dbReference>
<dbReference type="InterPro" id="IPR008250">
    <property type="entry name" value="ATPase_P-typ_transduc_dom_A_sf"/>
</dbReference>
<dbReference type="GO" id="GO:0005524">
    <property type="term" value="F:ATP binding"/>
    <property type="evidence" value="ECO:0007669"/>
    <property type="project" value="UniProtKB-UniRule"/>
</dbReference>
<keyword evidence="7 11" id="KW-0067">ATP-binding</keyword>
<feature type="domain" description="HMA" evidence="12">
    <location>
        <begin position="6"/>
        <end position="70"/>
    </location>
</feature>
<keyword evidence="6 11" id="KW-0547">Nucleotide-binding</keyword>
<dbReference type="SFLD" id="SFLDF00027">
    <property type="entry name" value="p-type_atpase"/>
    <property type="match status" value="1"/>
</dbReference>
<dbReference type="Pfam" id="PF00122">
    <property type="entry name" value="E1-E2_ATPase"/>
    <property type="match status" value="1"/>
</dbReference>
<keyword evidence="14" id="KW-1185">Reference proteome</keyword>
<dbReference type="InterPro" id="IPR036412">
    <property type="entry name" value="HAD-like_sf"/>
</dbReference>
<accession>A0A1I4EMJ0</accession>
<feature type="transmembrane region" description="Helical" evidence="11">
    <location>
        <begin position="784"/>
        <end position="806"/>
    </location>
</feature>
<protein>
    <submittedName>
        <fullName evidence="13">Cu+-exporting ATPase</fullName>
    </submittedName>
</protein>
<dbReference type="PROSITE" id="PS00154">
    <property type="entry name" value="ATPASE_E1_E2"/>
    <property type="match status" value="1"/>
</dbReference>
<dbReference type="InterPro" id="IPR017969">
    <property type="entry name" value="Heavy-metal-associated_CS"/>
</dbReference>
<evidence type="ECO:0000259" key="12">
    <source>
        <dbReference type="PROSITE" id="PS50846"/>
    </source>
</evidence>
<dbReference type="PANTHER" id="PTHR43520">
    <property type="entry name" value="ATP7, ISOFORM B"/>
    <property type="match status" value="1"/>
</dbReference>
<dbReference type="Gene3D" id="2.70.150.10">
    <property type="entry name" value="Calcium-transporting ATPase, cytoplasmic transduction domain A"/>
    <property type="match status" value="1"/>
</dbReference>
<dbReference type="NCBIfam" id="TIGR01494">
    <property type="entry name" value="ATPase_P-type"/>
    <property type="match status" value="1"/>
</dbReference>
<dbReference type="InterPro" id="IPR001757">
    <property type="entry name" value="P_typ_ATPase"/>
</dbReference>
<evidence type="ECO:0000256" key="7">
    <source>
        <dbReference type="ARBA" id="ARBA00022840"/>
    </source>
</evidence>
<dbReference type="GO" id="GO:0043682">
    <property type="term" value="F:P-type divalent copper transporter activity"/>
    <property type="evidence" value="ECO:0007669"/>
    <property type="project" value="TreeGrafter"/>
</dbReference>
<dbReference type="PANTHER" id="PTHR43520:SF8">
    <property type="entry name" value="P-TYPE CU(+) TRANSPORTER"/>
    <property type="match status" value="1"/>
</dbReference>
<dbReference type="NCBIfam" id="TIGR01511">
    <property type="entry name" value="ATPase-IB1_Cu"/>
    <property type="match status" value="1"/>
</dbReference>
<evidence type="ECO:0000256" key="8">
    <source>
        <dbReference type="ARBA" id="ARBA00022967"/>
    </source>
</evidence>
<dbReference type="GO" id="GO:0005507">
    <property type="term" value="F:copper ion binding"/>
    <property type="evidence" value="ECO:0007669"/>
    <property type="project" value="TreeGrafter"/>
</dbReference>
<organism evidence="13 14">
    <name type="scientific">Loktanella salsilacus</name>
    <dbReference type="NCBI Taxonomy" id="195913"/>
    <lineage>
        <taxon>Bacteria</taxon>
        <taxon>Pseudomonadati</taxon>
        <taxon>Pseudomonadota</taxon>
        <taxon>Alphaproteobacteria</taxon>
        <taxon>Rhodobacterales</taxon>
        <taxon>Roseobacteraceae</taxon>
        <taxon>Loktanella</taxon>
    </lineage>
</organism>
<dbReference type="RefSeq" id="WP_090187802.1">
    <property type="nucleotide sequence ID" value="NZ_FOTF01000007.1"/>
</dbReference>
<evidence type="ECO:0000256" key="2">
    <source>
        <dbReference type="ARBA" id="ARBA00006024"/>
    </source>
</evidence>
<dbReference type="GO" id="GO:0005886">
    <property type="term" value="C:plasma membrane"/>
    <property type="evidence" value="ECO:0007669"/>
    <property type="project" value="UniProtKB-SubCell"/>
</dbReference>
<evidence type="ECO:0000256" key="3">
    <source>
        <dbReference type="ARBA" id="ARBA00022448"/>
    </source>
</evidence>
<dbReference type="SUPFAM" id="SSF56784">
    <property type="entry name" value="HAD-like"/>
    <property type="match status" value="1"/>
</dbReference>
<sequence>MATTTTDLTFDVTGMSCAACAGRAERALAAVPGAQDARVNFATGQARLSLDGASLTDVTQALTRAGYPAATTVMQIEVDGMTCASCAGAVERTLAKAPGVLDAQVNLATRRATVTALVGAVTAQDLAQRVTDNTSYTASAEPSAPQEDRTAAEQHALGRDTAIAAALTLPVFIMEMGGHVIPGMAAAIDGSIGRTASWLIQFVLVTLVLIGPGRRFFVHGIPSLLRGAPEMNALVALGAAAAWTYSTVALFAPGLLPAGTQAVYFEAAAVIVTLILLGRWLEARARGRAGAAIRSLAGLRPQSAQVERDGVATEIATDAIVVGDIVIVRPGERLPVDGTVLTGSGWVDESMITGEPAPVEKKPGRSVTGGTVNGESALRVRAQAVGAQTVLAGIVRLVQDAQGAKLPIQALADRVVRWFVPAVLVVAALTVAAWLVFGPTPALTYALVAGVSVLIIACPCAMGLATPVSVMVGTGRAADLGVLFRRGDALQRLSDATVIAFDKTGTLTLGASDLTALTVAPGQDEGRVLAQIAAVEGASEHPLARAIVKAAKARGLTVPAATQVTALTGMGVRGVVDGAVVFVGAPRLMVQEGIDISALRQAADQIAASAQTPVFAVIDGMAVAVLGLSDPVKPNAAKTIAALKARGLRTALITGDAQSVADAVGASLGIDTVVAEVRPEGKVAALDDLRRAGDTLVFVGDGINDAPALAAADVGIAVGTGTDVAIETADVVLMSGDLAGVGTALNLSRATLRNIRQNLFWAFAYNVALIPVAAGALYPFTGMMLSPMLAAGAMAASSVLVVSNALRLRRAG</sequence>
<dbReference type="InterPro" id="IPR018303">
    <property type="entry name" value="ATPase_P-typ_P_site"/>
</dbReference>
<dbReference type="Gene3D" id="3.30.70.100">
    <property type="match status" value="2"/>
</dbReference>
<dbReference type="InterPro" id="IPR023299">
    <property type="entry name" value="ATPase_P-typ_cyto_dom_N"/>
</dbReference>
<dbReference type="SUPFAM" id="SSF81665">
    <property type="entry name" value="Calcium ATPase, transmembrane domain M"/>
    <property type="match status" value="1"/>
</dbReference>
<dbReference type="PROSITE" id="PS01047">
    <property type="entry name" value="HMA_1"/>
    <property type="match status" value="1"/>
</dbReference>
<dbReference type="Gene3D" id="3.40.50.1000">
    <property type="entry name" value="HAD superfamily/HAD-like"/>
    <property type="match status" value="1"/>
</dbReference>
<name>A0A1I4EMJ0_9RHOB</name>
<dbReference type="InterPro" id="IPR044492">
    <property type="entry name" value="P_typ_ATPase_HD_dom"/>
</dbReference>
<dbReference type="CDD" id="cd02094">
    <property type="entry name" value="P-type_ATPase_Cu-like"/>
    <property type="match status" value="1"/>
</dbReference>
<gene>
    <name evidence="13" type="ORF">SAMN04488004_1076</name>
</gene>
<dbReference type="FunFam" id="2.70.150.10:FF:000002">
    <property type="entry name" value="Copper-transporting ATPase 1, putative"/>
    <property type="match status" value="1"/>
</dbReference>
<dbReference type="InterPro" id="IPR023214">
    <property type="entry name" value="HAD_sf"/>
</dbReference>